<dbReference type="GeneID" id="80539081"/>
<evidence type="ECO:0000313" key="2">
    <source>
        <dbReference type="Proteomes" id="UP000831439"/>
    </source>
</evidence>
<dbReference type="EMBL" id="MT040195">
    <property type="protein sequence ID" value="QNV47874.1"/>
    <property type="molecule type" value="Genomic_DNA"/>
</dbReference>
<dbReference type="Proteomes" id="UP000831439">
    <property type="component" value="Segment"/>
</dbReference>
<reference evidence="1 2" key="1">
    <citation type="journal article" date="2020" name="Genomics">
        <title>Characterization of a novel alphabaculovirus isolated from the Southern armyworm, Spodoptera eridania (Cramer, 1782) (Lepidoptera: Noctuidae) and the evolution of odv-e66, a bacterium-acquired baculoviral chondroitinase gene.</title>
        <authorList>
            <person name="Rodrigues D.T."/>
            <person name="Peterson L."/>
            <person name="de Oliveira L.B."/>
            <person name="Sosa-Gomez D.R."/>
            <person name="Ribeiro B.M."/>
            <person name="Ardisson-Araujo D.M.P."/>
        </authorList>
    </citation>
    <scope>NUCLEOTIDE SEQUENCE [LARGE SCALE GENOMIC DNA]</scope>
    <source>
        <strain evidence="1">CNPSo-165</strain>
    </source>
</reference>
<name>A0ABX6TQ48_9ABAC</name>
<protein>
    <recommendedName>
        <fullName evidence="3">F-box domain-containing protein</fullName>
    </recommendedName>
</protein>
<proteinExistence type="predicted"/>
<accession>A0ABX6TQ48</accession>
<keyword evidence="2" id="KW-1185">Reference proteome</keyword>
<dbReference type="RefSeq" id="YP_010800477.1">
    <property type="nucleotide sequence ID" value="NC_076869.1"/>
</dbReference>
<sequence length="259" mass="30531">MNCLLNAIPQEMYDKICQYLDHADYMCLFEAVHRKSYKANIMQMLVSERNLCAEYPNFMDNYNYAKNSKRISVKFDMALMETSPYSKACSCHDDWFSTINNFEDEPCSCYKNLSEHVQRIKEVYNDGVIKYGSYVIFYNIVEESFNSIECSVLQNYFSNVKFDDDNDNSTSCLDKMIRRAIYNALLGYTRWSKNTVDDLASFYYTDNRTKLHIDLNVYTLTPLNHEDARDMICNLAKPINFSVWDYLVLPSVYRYKPLC</sequence>
<organism evidence="1 2">
    <name type="scientific">Spodoptera eridania nucleopolyhedrovirus</name>
    <dbReference type="NCBI Taxonomy" id="2315721"/>
    <lineage>
        <taxon>Viruses</taxon>
        <taxon>Viruses incertae sedis</taxon>
        <taxon>Naldaviricetes</taxon>
        <taxon>Lefavirales</taxon>
        <taxon>Baculoviridae</taxon>
        <taxon>Alphabaculovirus</taxon>
        <taxon>Alphabaculovirus speridaniae</taxon>
    </lineage>
</organism>
<evidence type="ECO:0008006" key="3">
    <source>
        <dbReference type="Google" id="ProtNLM"/>
    </source>
</evidence>
<evidence type="ECO:0000313" key="1">
    <source>
        <dbReference type="EMBL" id="QNV47874.1"/>
    </source>
</evidence>